<evidence type="ECO:0000256" key="1">
    <source>
        <dbReference type="SAM" id="Phobius"/>
    </source>
</evidence>
<name>A0ABS7F384_9PROT</name>
<feature type="transmembrane region" description="Helical" evidence="1">
    <location>
        <begin position="88"/>
        <end position="111"/>
    </location>
</feature>
<accession>A0ABS7F384</accession>
<keyword evidence="1" id="KW-0472">Membrane</keyword>
<keyword evidence="1" id="KW-1133">Transmembrane helix</keyword>
<sequence>MRHAIRAAGWACVALLALLSLLPAEEMVRTGAGGDIEHATAYAGTALLLGLAYRGPVRIAIALVAYAAVLELLQGLSPGRHPALADWLAGAAGSLAGVGAACLAAALWPAVRARRQAPGAG</sequence>
<comment type="caution">
    <text evidence="2">The sequence shown here is derived from an EMBL/GenBank/DDBJ whole genome shotgun (WGS) entry which is preliminary data.</text>
</comment>
<evidence type="ECO:0000313" key="2">
    <source>
        <dbReference type="EMBL" id="MBW8269758.1"/>
    </source>
</evidence>
<organism evidence="2 3">
    <name type="scientific">Caldovatus aquaticus</name>
    <dbReference type="NCBI Taxonomy" id="2865671"/>
    <lineage>
        <taxon>Bacteria</taxon>
        <taxon>Pseudomonadati</taxon>
        <taxon>Pseudomonadota</taxon>
        <taxon>Alphaproteobacteria</taxon>
        <taxon>Acetobacterales</taxon>
        <taxon>Roseomonadaceae</taxon>
        <taxon>Caldovatus</taxon>
    </lineage>
</organism>
<dbReference type="Proteomes" id="UP001519924">
    <property type="component" value="Unassembled WGS sequence"/>
</dbReference>
<dbReference type="RefSeq" id="WP_220117510.1">
    <property type="nucleotide sequence ID" value="NZ_JAHZUY010000021.1"/>
</dbReference>
<keyword evidence="3" id="KW-1185">Reference proteome</keyword>
<feature type="transmembrane region" description="Helical" evidence="1">
    <location>
        <begin position="57"/>
        <end position="76"/>
    </location>
</feature>
<evidence type="ECO:0000313" key="3">
    <source>
        <dbReference type="Proteomes" id="UP001519924"/>
    </source>
</evidence>
<proteinExistence type="predicted"/>
<gene>
    <name evidence="2" type="ORF">K1J50_09685</name>
</gene>
<keyword evidence="1" id="KW-0812">Transmembrane</keyword>
<reference evidence="2 3" key="1">
    <citation type="submission" date="2021-08" db="EMBL/GenBank/DDBJ databases">
        <title>Caldovatus sediminis gen. nov., sp. nov., a moderately thermophilic bacterium isolated from a hot spring.</title>
        <authorList>
            <person name="Hu C.-J."/>
            <person name="Li W.-J."/>
            <person name="Xian W.-D."/>
        </authorList>
    </citation>
    <scope>NUCLEOTIDE SEQUENCE [LARGE SCALE GENOMIC DNA]</scope>
    <source>
        <strain evidence="2 3">SYSU G05006</strain>
    </source>
</reference>
<protein>
    <recommendedName>
        <fullName evidence="4">VanZ family protein</fullName>
    </recommendedName>
</protein>
<evidence type="ECO:0008006" key="4">
    <source>
        <dbReference type="Google" id="ProtNLM"/>
    </source>
</evidence>
<dbReference type="EMBL" id="JAHZUY010000021">
    <property type="protein sequence ID" value="MBW8269758.1"/>
    <property type="molecule type" value="Genomic_DNA"/>
</dbReference>